<gene>
    <name evidence="1" type="ORF">Godav_005396</name>
</gene>
<protein>
    <submittedName>
        <fullName evidence="1">Uncharacterized protein</fullName>
    </submittedName>
</protein>
<dbReference type="Proteomes" id="UP000593561">
    <property type="component" value="Unassembled WGS sequence"/>
</dbReference>
<keyword evidence="2" id="KW-1185">Reference proteome</keyword>
<reference evidence="1 2" key="1">
    <citation type="journal article" date="2019" name="Genome Biol. Evol.">
        <title>Insights into the evolution of the New World diploid cottons (Gossypium, subgenus Houzingenia) based on genome sequencing.</title>
        <authorList>
            <person name="Grover C.E."/>
            <person name="Arick M.A. 2nd"/>
            <person name="Thrash A."/>
            <person name="Conover J.L."/>
            <person name="Sanders W.S."/>
            <person name="Peterson D.G."/>
            <person name="Frelichowski J.E."/>
            <person name="Scheffler J.A."/>
            <person name="Scheffler B.E."/>
            <person name="Wendel J.F."/>
        </authorList>
    </citation>
    <scope>NUCLEOTIDE SEQUENCE [LARGE SCALE GENOMIC DNA]</scope>
    <source>
        <strain evidence="1">27</strain>
        <tissue evidence="1">Leaf</tissue>
    </source>
</reference>
<sequence>MHGPPSPLIENYLQEAGIWHVAMIGRGASWTQNSLVC</sequence>
<dbReference type="EMBL" id="JABFAC010000077">
    <property type="protein sequence ID" value="MBA0633505.1"/>
    <property type="molecule type" value="Genomic_DNA"/>
</dbReference>
<evidence type="ECO:0000313" key="2">
    <source>
        <dbReference type="Proteomes" id="UP000593561"/>
    </source>
</evidence>
<proteinExistence type="predicted"/>
<evidence type="ECO:0000313" key="1">
    <source>
        <dbReference type="EMBL" id="MBA0633505.1"/>
    </source>
</evidence>
<comment type="caution">
    <text evidence="1">The sequence shown here is derived from an EMBL/GenBank/DDBJ whole genome shotgun (WGS) entry which is preliminary data.</text>
</comment>
<organism evidence="1 2">
    <name type="scientific">Gossypium davidsonii</name>
    <name type="common">Davidson's cotton</name>
    <name type="synonym">Gossypium klotzschianum subsp. davidsonii</name>
    <dbReference type="NCBI Taxonomy" id="34287"/>
    <lineage>
        <taxon>Eukaryota</taxon>
        <taxon>Viridiplantae</taxon>
        <taxon>Streptophyta</taxon>
        <taxon>Embryophyta</taxon>
        <taxon>Tracheophyta</taxon>
        <taxon>Spermatophyta</taxon>
        <taxon>Magnoliopsida</taxon>
        <taxon>eudicotyledons</taxon>
        <taxon>Gunneridae</taxon>
        <taxon>Pentapetalae</taxon>
        <taxon>rosids</taxon>
        <taxon>malvids</taxon>
        <taxon>Malvales</taxon>
        <taxon>Malvaceae</taxon>
        <taxon>Malvoideae</taxon>
        <taxon>Gossypium</taxon>
    </lineage>
</organism>
<accession>A0A7J8T632</accession>
<name>A0A7J8T632_GOSDV</name>
<dbReference type="AlphaFoldDB" id="A0A7J8T632"/>